<comment type="caution">
    <text evidence="2">The sequence shown here is derived from an EMBL/GenBank/DDBJ whole genome shotgun (WGS) entry which is preliminary data.</text>
</comment>
<evidence type="ECO:0000313" key="2">
    <source>
        <dbReference type="EMBL" id="KAJ7204064.1"/>
    </source>
</evidence>
<name>A0AAD6VDL2_9AGAR</name>
<dbReference type="EMBL" id="JARJCW010000048">
    <property type="protein sequence ID" value="KAJ7204064.1"/>
    <property type="molecule type" value="Genomic_DNA"/>
</dbReference>
<organism evidence="2 3">
    <name type="scientific">Mycena pura</name>
    <dbReference type="NCBI Taxonomy" id="153505"/>
    <lineage>
        <taxon>Eukaryota</taxon>
        <taxon>Fungi</taxon>
        <taxon>Dikarya</taxon>
        <taxon>Basidiomycota</taxon>
        <taxon>Agaricomycotina</taxon>
        <taxon>Agaricomycetes</taxon>
        <taxon>Agaricomycetidae</taxon>
        <taxon>Agaricales</taxon>
        <taxon>Marasmiineae</taxon>
        <taxon>Mycenaceae</taxon>
        <taxon>Mycena</taxon>
    </lineage>
</organism>
<dbReference type="Proteomes" id="UP001219525">
    <property type="component" value="Unassembled WGS sequence"/>
</dbReference>
<feature type="region of interest" description="Disordered" evidence="1">
    <location>
        <begin position="474"/>
        <end position="556"/>
    </location>
</feature>
<dbReference type="AlphaFoldDB" id="A0AAD6VDL2"/>
<evidence type="ECO:0000313" key="3">
    <source>
        <dbReference type="Proteomes" id="UP001219525"/>
    </source>
</evidence>
<gene>
    <name evidence="2" type="ORF">GGX14DRAFT_523281</name>
</gene>
<evidence type="ECO:0000256" key="1">
    <source>
        <dbReference type="SAM" id="MobiDB-lite"/>
    </source>
</evidence>
<proteinExistence type="predicted"/>
<feature type="region of interest" description="Disordered" evidence="1">
    <location>
        <begin position="1"/>
        <end position="28"/>
    </location>
</feature>
<keyword evidence="3" id="KW-1185">Reference proteome</keyword>
<protein>
    <submittedName>
        <fullName evidence="2">Uncharacterized protein</fullName>
    </submittedName>
</protein>
<feature type="compositionally biased region" description="Polar residues" evidence="1">
    <location>
        <begin position="521"/>
        <end position="530"/>
    </location>
</feature>
<feature type="compositionally biased region" description="Low complexity" evidence="1">
    <location>
        <begin position="497"/>
        <end position="519"/>
    </location>
</feature>
<accession>A0AAD6VDL2</accession>
<reference evidence="2" key="1">
    <citation type="submission" date="2023-03" db="EMBL/GenBank/DDBJ databases">
        <title>Massive genome expansion in bonnet fungi (Mycena s.s.) driven by repeated elements and novel gene families across ecological guilds.</title>
        <authorList>
            <consortium name="Lawrence Berkeley National Laboratory"/>
            <person name="Harder C.B."/>
            <person name="Miyauchi S."/>
            <person name="Viragh M."/>
            <person name="Kuo A."/>
            <person name="Thoen E."/>
            <person name="Andreopoulos B."/>
            <person name="Lu D."/>
            <person name="Skrede I."/>
            <person name="Drula E."/>
            <person name="Henrissat B."/>
            <person name="Morin E."/>
            <person name="Kohler A."/>
            <person name="Barry K."/>
            <person name="LaButti K."/>
            <person name="Morin E."/>
            <person name="Salamov A."/>
            <person name="Lipzen A."/>
            <person name="Mereny Z."/>
            <person name="Hegedus B."/>
            <person name="Baldrian P."/>
            <person name="Stursova M."/>
            <person name="Weitz H."/>
            <person name="Taylor A."/>
            <person name="Grigoriev I.V."/>
            <person name="Nagy L.G."/>
            <person name="Martin F."/>
            <person name="Kauserud H."/>
        </authorList>
    </citation>
    <scope>NUCLEOTIDE SEQUENCE</scope>
    <source>
        <strain evidence="2">9144</strain>
    </source>
</reference>
<sequence>MEVSPRKKPTFSPRKATRPSAPEDDDDFGAVNAPLGVSLLLRSVYTAGVAITTTSAVTLAQATIDRLLAAHADLPSVVLRPFSTFKPSTSCYLRVAPDPDDIDTTPRFDLLEPWLTVLRKDKPGWEIVWQPMSEGKDKRMTIRLGDAGFRKEKGDKSSCPALEKVKTALVARGILITDSYSLSNGSYIGLADHHHVDDILAAGAISAPAVSPNPIPVTRCRQIEIKNCFELVVSGLSEGEGVQSSLCRWLTRNFRDAVTNESFFVDARVDEYERDCLVFFMSDWASTARVLAAGERLVSQFKGNSPSIHRPQLLLAFNNNGVWRPKSLAQTFEDGASSVNNALASLRAEVHELKRETRAQFESNQLAISAVSKTVTTLHSTVDSLHNRLSNHASAFLHQSAEQATRAQLVQTQMIMAQHQNTMRFGHPDHYADAKAEYDRLYEEQKALMNSLTKSAGRAIAMLGGSLGSSIAPPVAPPGLETHASSSAPPVVPPGPATRSRVPPTSSSAPPVVPSGPATRSRVSPTSGETANKRRKSSNVETQDDDSLMTDTSAAP</sequence>